<organism evidence="2 3">
    <name type="scientific">Parvularcula maris</name>
    <dbReference type="NCBI Taxonomy" id="2965077"/>
    <lineage>
        <taxon>Bacteria</taxon>
        <taxon>Pseudomonadati</taxon>
        <taxon>Pseudomonadota</taxon>
        <taxon>Alphaproteobacteria</taxon>
        <taxon>Parvularculales</taxon>
        <taxon>Parvularculaceae</taxon>
        <taxon>Parvularcula</taxon>
    </lineage>
</organism>
<gene>
    <name evidence="2" type="ORF">NOG11_11175</name>
</gene>
<keyword evidence="3" id="KW-1185">Reference proteome</keyword>
<protein>
    <submittedName>
        <fullName evidence="2">Phage exclusion protein Lit family protein</fullName>
    </submittedName>
</protein>
<feature type="region of interest" description="Disordered" evidence="1">
    <location>
        <begin position="1"/>
        <end position="21"/>
    </location>
</feature>
<dbReference type="AlphaFoldDB" id="A0A9X2LAF3"/>
<comment type="caution">
    <text evidence="2">The sequence shown here is derived from an EMBL/GenBank/DDBJ whole genome shotgun (WGS) entry which is preliminary data.</text>
</comment>
<sequence length="224" mass="25298">MLSTMHGVTLEQALNTDPERGPFELDFKQRISRAHSLIAADETSDISWPADIHEPTPDRESLDDPQHQATFDLVGLALAFAFLHEFRHVKYLADGDTPSTLPEEEIACDAYAREFMTSRVADYANKHGHRFIEVHQKRAAGIALAAIIIHAMTPTHAYWGNRQYPPIAERLTAMIGNYRLPADSSFWCFTACLLIALMRLENRSLDVVANSNEEIVNILLDRLR</sequence>
<dbReference type="EMBL" id="JANIBC010000010">
    <property type="protein sequence ID" value="MCQ8185951.1"/>
    <property type="molecule type" value="Genomic_DNA"/>
</dbReference>
<evidence type="ECO:0000313" key="3">
    <source>
        <dbReference type="Proteomes" id="UP001142610"/>
    </source>
</evidence>
<dbReference type="InterPro" id="IPR019504">
    <property type="entry name" value="Peptidase_U49_Lit_pept"/>
</dbReference>
<name>A0A9X2LAF3_9PROT</name>
<accession>A0A9X2LAF3</accession>
<proteinExistence type="predicted"/>
<dbReference type="Pfam" id="PF10463">
    <property type="entry name" value="Peptidase_U49"/>
    <property type="match status" value="1"/>
</dbReference>
<dbReference type="RefSeq" id="WP_256619848.1">
    <property type="nucleotide sequence ID" value="NZ_JANIBC010000010.1"/>
</dbReference>
<evidence type="ECO:0000256" key="1">
    <source>
        <dbReference type="SAM" id="MobiDB-lite"/>
    </source>
</evidence>
<evidence type="ECO:0000313" key="2">
    <source>
        <dbReference type="EMBL" id="MCQ8185951.1"/>
    </source>
</evidence>
<dbReference type="Proteomes" id="UP001142610">
    <property type="component" value="Unassembled WGS sequence"/>
</dbReference>
<reference evidence="2" key="1">
    <citation type="submission" date="2022-07" db="EMBL/GenBank/DDBJ databases">
        <title>Parvularcula maris sp. nov., an algicidal bacterium isolated from seawater.</title>
        <authorList>
            <person name="Li F."/>
        </authorList>
    </citation>
    <scope>NUCLEOTIDE SEQUENCE</scope>
    <source>
        <strain evidence="2">BGMRC 0090</strain>
    </source>
</reference>